<dbReference type="Proteomes" id="UP001163321">
    <property type="component" value="Chromosome 5"/>
</dbReference>
<evidence type="ECO:0000313" key="2">
    <source>
        <dbReference type="Proteomes" id="UP001163321"/>
    </source>
</evidence>
<comment type="caution">
    <text evidence="1">The sequence shown here is derived from an EMBL/GenBank/DDBJ whole genome shotgun (WGS) entry which is preliminary data.</text>
</comment>
<sequence>MRKHSPLSQSLLTTVDDNPCTIKVVVHMRPLNKKEMQAKSSVIVNVTRTGVQVVNPALFRDPSFVEAIGAGSNDRLTLTPAIIALANREGGCRTFHFDRCFGRTTVDVDEATQKPTQELIFDDIGCSVIKSASEGFNCTLLAYGQTGSGKTHTMMGDQSVRGNGVIPRLCESLFQAIEARREQETLLLAKRGKSDIKRTLYSVYVSYYEIYNEKVNDLLNTNAPLEKRGPFCTTQTQLSDMDSSPRQTLIVREHPVTGPFVEGPSVCSVTSYADIVEKLLAGDKLRTVASTSMNAMSSRSHSIFTITFTQTTFDATSQCANDKTSKISMIDLAGSEQANTSETTADRLKEGAMINKSLTTLGRVTSALSKQAPDRIPYQDSPLTWLLKESLGGNAKTIMFAMISPSSDNYEETMSTLRYAEFAKKVINRTVVNEDQNTQIISQPRRAIEDLGAQLATKEDSIEKKQLSAGLCVSLMDRESMYARLQDEGDFLQTQQQHVAETTNPDLAIHLSDSLPSLVNISANLVPGEALAYVLVEGTTLFGSDPTPDMVQYEAVNIQHNFGESKAKNDDDDDRTSDANKPKKRRGSCSSTMLRRRKYKSHSAPSTPSGQLSPKKSKFDVAEVTSALSADKRPVMQICKLPGHELSRILPRHARFTCSRAPVTDNDANEYVVVLESLDPTAIVLVNGQPLEYGSGRLTKLHHGDQVRLGKPYCFRVHVPGCALLTPRIAEAVEQQPELKLEKDESREIEALVEEANKICTKWVLSTEFAVGSDENKHGIVIVKKKLEADCCSIVHWDRKMLEMKLQLLREFAASLERVTSSPVDEVSKLEDLHVTEPTIKDVTPRLPSPLPEIERNSLFLNEKLVDENKVHTSEVHLDKPQAHITTSMRLVGYGRIYLAAQFKGMKVPLSVAIYDFSGSFIGKLDTQLEGIAEVEPIVNKRGVFSPKEALNSVSRIRVQLDKMEFDATSFVAASEISITLKETTKTGRTHNKTLQTKDMSSDEVGMPKIFSTSRVQSSPATTGSTVYFVEETFECATTGSKKNRFSTQCSTEEESLLVDVWGYDVNLTRCLASREVDRRASKVTTQQVEFYVSVDVEEREMDGRYHSVAVKPDGSLRLHANRSRRLIVRVTQSDQQPFALTEIVHVRIAAPDAPSVNRTASMSRIMGKTTQRMLPSSRMHSHQPSNTRVGQLVGTMSPLWHVPIFQGEGCVDESSRSLSAILSWERAPESDLESINSAGSRSTYRLAIAFTTCWSKVPIVVSKSLVAKVCGTSVSATQRFTGGLVASSTVWWAKESFSRSYRLGTWYAADVMVDTLPKNGDANPTLAATRINQAVDAHITDLHRLESAMELENVRQKVWMMSNLCVSVGLQDNKTDSMFHEPLTAAKVKLCLDEIFHGLERDVQVFESGPSNSLQLFLGHSTQPDLVVSLDTGKLVDQMSMTDQQDISERPVVMMEKTPSKLTTHIIHFVSEPTQLVGGDLHGGEMSGFLMLSLDSSLDIEMSGAAVAPLDRNTRRPKTPPKVSSHRGPWERQWFVLKRPFLYSYQSFARKQQTGVMDLSLCQLSVSTSSQVPFSFRLVCVDGRKQSAVWWLQASTAAEMRAWLVAIDPLKIEARQSVITALTTAVAPILMA</sequence>
<reference evidence="1 2" key="1">
    <citation type="journal article" date="2022" name="bioRxiv">
        <title>The genome of the oomycete Peronosclerospora sorghi, a cosmopolitan pathogen of maize and sorghum, is inflated with dispersed pseudogenes.</title>
        <authorList>
            <person name="Fletcher K."/>
            <person name="Martin F."/>
            <person name="Isakeit T."/>
            <person name="Cavanaugh K."/>
            <person name="Magill C."/>
            <person name="Michelmore R."/>
        </authorList>
    </citation>
    <scope>NUCLEOTIDE SEQUENCE [LARGE SCALE GENOMIC DNA]</scope>
    <source>
        <strain evidence="1">P6</strain>
    </source>
</reference>
<evidence type="ECO:0000313" key="1">
    <source>
        <dbReference type="EMBL" id="KAI9911892.1"/>
    </source>
</evidence>
<organism evidence="1 2">
    <name type="scientific">Peronosclerospora sorghi</name>
    <dbReference type="NCBI Taxonomy" id="230839"/>
    <lineage>
        <taxon>Eukaryota</taxon>
        <taxon>Sar</taxon>
        <taxon>Stramenopiles</taxon>
        <taxon>Oomycota</taxon>
        <taxon>Peronosporomycetes</taxon>
        <taxon>Peronosporales</taxon>
        <taxon>Peronosporaceae</taxon>
        <taxon>Peronosclerospora</taxon>
    </lineage>
</organism>
<proteinExistence type="predicted"/>
<name>A0ACC0W0A7_9STRA</name>
<keyword evidence="2" id="KW-1185">Reference proteome</keyword>
<accession>A0ACC0W0A7</accession>
<dbReference type="EMBL" id="CM047584">
    <property type="protein sequence ID" value="KAI9911892.1"/>
    <property type="molecule type" value="Genomic_DNA"/>
</dbReference>
<protein>
    <submittedName>
        <fullName evidence="1">Uncharacterized protein</fullName>
    </submittedName>
</protein>
<gene>
    <name evidence="1" type="ORF">PsorP6_008882</name>
</gene>